<dbReference type="EMBL" id="JBJQND010000015">
    <property type="protein sequence ID" value="KAL3853502.1"/>
    <property type="molecule type" value="Genomic_DNA"/>
</dbReference>
<dbReference type="InterPro" id="IPR018490">
    <property type="entry name" value="cNMP-bd_dom_sf"/>
</dbReference>
<feature type="domain" description="Cyclic nucleotide-binding" evidence="2">
    <location>
        <begin position="375"/>
        <end position="480"/>
    </location>
</feature>
<dbReference type="InterPro" id="IPR000595">
    <property type="entry name" value="cNMP-bd_dom"/>
</dbReference>
<feature type="compositionally biased region" description="Basic and acidic residues" evidence="1">
    <location>
        <begin position="568"/>
        <end position="582"/>
    </location>
</feature>
<dbReference type="Pfam" id="PF00027">
    <property type="entry name" value="cNMP_binding"/>
    <property type="match status" value="1"/>
</dbReference>
<dbReference type="CDD" id="cd00038">
    <property type="entry name" value="CAP_ED"/>
    <property type="match status" value="1"/>
</dbReference>
<dbReference type="AlphaFoldDB" id="A0ABD3UVK8"/>
<sequence>METRSVVSLGDSKSKRVLSGSSMRTEPGDRARSKRASSGTTADDNLKENINDPNVMEFPIDVHTDKHVDNTHNEDTHNEDNTKNITAYNDLVSSKDSYTMKSHESDIYLPNIQEEETERSKSVDNKSERPNLNQEKAGRPKSDGKKDDQPKNDNAITTSGNKEVSEIEPEIERTEFMKSGKEDQTVIEEDNQLKTPQKPILMTNISESGMVTQIWQRTITSELKMISQRTKESIQLGKIPQVSASSKSNVSLLPQISMLQKRKTLYSITLQHSLSRKARQEWKKVISTILFCRRCHSVHCAGYSDRKEFTIFMKTLSNFEYVDDIPDLLFDPTDYRADKETKITEETKRILVMSPKDRSSKEKYTALIALQNIKSFAEYPIRMQTKVVEVAYYEAYEAKRVITREGHPATAYYLILSGTVVAMVLNKDRTNVQSVTEFSKGDAFEDWPIIEEKPRQFTAVAKTACELLCIGVKEYRQIFMSGGVKNLDDPDQEKFLKQQSFLKGWPVQILQEYPKKCKFLYFKRGELLTHDTRYWEWLILVKSGSLRILKKLQKVGPHDGKKKKKPQKLTEKEKRERKEERRSFRRLFRSELQIPLKSRQELDEIAEMPDGRPQPFVHPEVKQPLVPNHKGRLKNLLPSPFRFKSTSEVKKRGDYFASINQQLLYTLKNDLKNSEDQSSAIRHGSFSVRSRTQQSTPVVRFSSLDTDDEYSRATSSVGNQHGRMSVETGISQRHDSLSTIEKPLKLRSILDDLNSGITSKDPLEVTAADLNPQFVEVQLLTKGQLWGMADLILGEQPSFCVVSSGADCILINKQLYMDHASESLIRKMRQELCPYPTDEELQEGLQVSVDWKAYRKSELSSTMKSLSVRKDMRTSATGKKVQESY</sequence>
<dbReference type="PROSITE" id="PS50042">
    <property type="entry name" value="CNMP_BINDING_3"/>
    <property type="match status" value="1"/>
</dbReference>
<name>A0ABD3UVK8_SINWO</name>
<feature type="compositionally biased region" description="Basic and acidic residues" evidence="1">
    <location>
        <begin position="136"/>
        <end position="151"/>
    </location>
</feature>
<gene>
    <name evidence="3" type="ORF">ACJMK2_017038</name>
</gene>
<comment type="caution">
    <text evidence="3">The sequence shown here is derived from an EMBL/GenBank/DDBJ whole genome shotgun (WGS) entry which is preliminary data.</text>
</comment>
<keyword evidence="4" id="KW-1185">Reference proteome</keyword>
<organism evidence="3 4">
    <name type="scientific">Sinanodonta woodiana</name>
    <name type="common">Chinese pond mussel</name>
    <name type="synonym">Anodonta woodiana</name>
    <dbReference type="NCBI Taxonomy" id="1069815"/>
    <lineage>
        <taxon>Eukaryota</taxon>
        <taxon>Metazoa</taxon>
        <taxon>Spiralia</taxon>
        <taxon>Lophotrochozoa</taxon>
        <taxon>Mollusca</taxon>
        <taxon>Bivalvia</taxon>
        <taxon>Autobranchia</taxon>
        <taxon>Heteroconchia</taxon>
        <taxon>Palaeoheterodonta</taxon>
        <taxon>Unionida</taxon>
        <taxon>Unionoidea</taxon>
        <taxon>Unionidae</taxon>
        <taxon>Unioninae</taxon>
        <taxon>Sinanodonta</taxon>
    </lineage>
</organism>
<dbReference type="Gene3D" id="2.60.120.10">
    <property type="entry name" value="Jelly Rolls"/>
    <property type="match status" value="1"/>
</dbReference>
<protein>
    <recommendedName>
        <fullName evidence="2">Cyclic nucleotide-binding domain-containing protein</fullName>
    </recommendedName>
</protein>
<feature type="compositionally biased region" description="Basic and acidic residues" evidence="1">
    <location>
        <begin position="170"/>
        <end position="184"/>
    </location>
</feature>
<accession>A0ABD3UVK8</accession>
<evidence type="ECO:0000256" key="1">
    <source>
        <dbReference type="SAM" id="MobiDB-lite"/>
    </source>
</evidence>
<evidence type="ECO:0000313" key="3">
    <source>
        <dbReference type="EMBL" id="KAL3853502.1"/>
    </source>
</evidence>
<feature type="compositionally biased region" description="Polar residues" evidence="1">
    <location>
        <begin position="152"/>
        <end position="162"/>
    </location>
</feature>
<feature type="region of interest" description="Disordered" evidence="1">
    <location>
        <begin position="106"/>
        <end position="193"/>
    </location>
</feature>
<evidence type="ECO:0000313" key="4">
    <source>
        <dbReference type="Proteomes" id="UP001634394"/>
    </source>
</evidence>
<dbReference type="SUPFAM" id="SSF51206">
    <property type="entry name" value="cAMP-binding domain-like"/>
    <property type="match status" value="2"/>
</dbReference>
<evidence type="ECO:0000259" key="2">
    <source>
        <dbReference type="PROSITE" id="PS50042"/>
    </source>
</evidence>
<feature type="region of interest" description="Disordered" evidence="1">
    <location>
        <begin position="1"/>
        <end position="88"/>
    </location>
</feature>
<dbReference type="SMART" id="SM00100">
    <property type="entry name" value="cNMP"/>
    <property type="match status" value="1"/>
</dbReference>
<dbReference type="InterPro" id="IPR014710">
    <property type="entry name" value="RmlC-like_jellyroll"/>
</dbReference>
<feature type="compositionally biased region" description="Basic and acidic residues" evidence="1">
    <location>
        <begin position="118"/>
        <end position="129"/>
    </location>
</feature>
<feature type="region of interest" description="Disordered" evidence="1">
    <location>
        <begin position="555"/>
        <end position="582"/>
    </location>
</feature>
<feature type="compositionally biased region" description="Basic and acidic residues" evidence="1">
    <location>
        <begin position="60"/>
        <end position="82"/>
    </location>
</feature>
<proteinExistence type="predicted"/>
<dbReference type="PANTHER" id="PTHR23011">
    <property type="entry name" value="CYCLIC NUCLEOTIDE-BINDING DOMAIN CONTAINING PROTEIN"/>
    <property type="match status" value="1"/>
</dbReference>
<dbReference type="Proteomes" id="UP001634394">
    <property type="component" value="Unassembled WGS sequence"/>
</dbReference>
<dbReference type="PANTHER" id="PTHR23011:SF28">
    <property type="entry name" value="CYCLIC NUCLEOTIDE-BINDING DOMAIN CONTAINING PROTEIN"/>
    <property type="match status" value="1"/>
</dbReference>
<reference evidence="3 4" key="1">
    <citation type="submission" date="2024-11" db="EMBL/GenBank/DDBJ databases">
        <title>Chromosome-level genome assembly of the freshwater bivalve Anodonta woodiana.</title>
        <authorList>
            <person name="Chen X."/>
        </authorList>
    </citation>
    <scope>NUCLEOTIDE SEQUENCE [LARGE SCALE GENOMIC DNA]</scope>
    <source>
        <strain evidence="3">MN2024</strain>
        <tissue evidence="3">Gills</tissue>
    </source>
</reference>